<keyword evidence="1" id="KW-0436">Ligase</keyword>
<evidence type="ECO:0000259" key="5">
    <source>
        <dbReference type="PROSITE" id="PS50975"/>
    </source>
</evidence>
<evidence type="ECO:0000313" key="7">
    <source>
        <dbReference type="Proteomes" id="UP000515856"/>
    </source>
</evidence>
<evidence type="ECO:0000256" key="1">
    <source>
        <dbReference type="ARBA" id="ARBA00022598"/>
    </source>
</evidence>
<evidence type="ECO:0000256" key="4">
    <source>
        <dbReference type="PROSITE-ProRule" id="PRU00409"/>
    </source>
</evidence>
<keyword evidence="2 4" id="KW-0547">Nucleotide-binding</keyword>
<dbReference type="RefSeq" id="WP_117453726.1">
    <property type="nucleotide sequence ID" value="NZ_CP060636.1"/>
</dbReference>
<dbReference type="PANTHER" id="PTHR43585:SF2">
    <property type="entry name" value="ATP-GRASP ENZYME FSQD"/>
    <property type="match status" value="1"/>
</dbReference>
<keyword evidence="7" id="KW-1185">Reference proteome</keyword>
<dbReference type="PANTHER" id="PTHR43585">
    <property type="entry name" value="FUMIPYRROLE BIOSYNTHESIS PROTEIN C"/>
    <property type="match status" value="1"/>
</dbReference>
<keyword evidence="3 4" id="KW-0067">ATP-binding</keyword>
<dbReference type="Proteomes" id="UP000515856">
    <property type="component" value="Chromosome"/>
</dbReference>
<gene>
    <name evidence="6" type="ORF">H9Q80_17905</name>
</gene>
<dbReference type="InterPro" id="IPR013815">
    <property type="entry name" value="ATP_grasp_subdomain_1"/>
</dbReference>
<dbReference type="GO" id="GO:0016874">
    <property type="term" value="F:ligase activity"/>
    <property type="evidence" value="ECO:0007669"/>
    <property type="project" value="UniProtKB-KW"/>
</dbReference>
<dbReference type="InterPro" id="IPR052032">
    <property type="entry name" value="ATP-dep_AA_Ligase"/>
</dbReference>
<evidence type="ECO:0000256" key="3">
    <source>
        <dbReference type="ARBA" id="ARBA00022840"/>
    </source>
</evidence>
<dbReference type="GO" id="GO:0046872">
    <property type="term" value="F:metal ion binding"/>
    <property type="evidence" value="ECO:0007669"/>
    <property type="project" value="InterPro"/>
</dbReference>
<organism evidence="6 7">
    <name type="scientific">[Eubacterium] hominis</name>
    <dbReference type="NCBI Taxonomy" id="2764325"/>
    <lineage>
        <taxon>Bacteria</taxon>
        <taxon>Bacillati</taxon>
        <taxon>Bacillota</taxon>
        <taxon>Erysipelotrichia</taxon>
        <taxon>Erysipelotrichales</taxon>
        <taxon>Erysipelotrichaceae</taxon>
        <taxon>Amedibacillus</taxon>
    </lineage>
</organism>
<dbReference type="InterPro" id="IPR011761">
    <property type="entry name" value="ATP-grasp"/>
</dbReference>
<dbReference type="Pfam" id="PF02655">
    <property type="entry name" value="ATP-grasp_3"/>
    <property type="match status" value="1"/>
</dbReference>
<dbReference type="InterPro" id="IPR003806">
    <property type="entry name" value="ATP-grasp_PylC-type"/>
</dbReference>
<dbReference type="Gene3D" id="3.30.1490.20">
    <property type="entry name" value="ATP-grasp fold, A domain"/>
    <property type="match status" value="1"/>
</dbReference>
<name>A0A7G9GMR1_9FIRM</name>
<dbReference type="KEGG" id="ehn:H9Q80_17905"/>
<dbReference type="EMBL" id="CP060636">
    <property type="protein sequence ID" value="QNM12093.1"/>
    <property type="molecule type" value="Genomic_DNA"/>
</dbReference>
<evidence type="ECO:0000313" key="6">
    <source>
        <dbReference type="EMBL" id="QNM12093.1"/>
    </source>
</evidence>
<accession>A0A7G9GMR1</accession>
<feature type="domain" description="ATP-grasp" evidence="5">
    <location>
        <begin position="118"/>
        <end position="315"/>
    </location>
</feature>
<dbReference type="GO" id="GO:0005524">
    <property type="term" value="F:ATP binding"/>
    <property type="evidence" value="ECO:0007669"/>
    <property type="project" value="UniProtKB-UniRule"/>
</dbReference>
<reference evidence="6 7" key="1">
    <citation type="submission" date="2020-08" db="EMBL/GenBank/DDBJ databases">
        <authorList>
            <person name="Liu C."/>
            <person name="Sun Q."/>
        </authorList>
    </citation>
    <scope>NUCLEOTIDE SEQUENCE [LARGE SCALE GENOMIC DNA]</scope>
    <source>
        <strain evidence="6 7">NSJ-61</strain>
    </source>
</reference>
<dbReference type="Gene3D" id="3.30.470.20">
    <property type="entry name" value="ATP-grasp fold, B domain"/>
    <property type="match status" value="1"/>
</dbReference>
<proteinExistence type="predicted"/>
<evidence type="ECO:0000256" key="2">
    <source>
        <dbReference type="ARBA" id="ARBA00022741"/>
    </source>
</evidence>
<dbReference type="SUPFAM" id="SSF56059">
    <property type="entry name" value="Glutathione synthetase ATP-binding domain-like"/>
    <property type="match status" value="1"/>
</dbReference>
<sequence>MNFIFISPNFPESYWLFCQGLKNNGVNVLAIGDTAYANLTTNLKNSINDYYQVSSLENYDEVMRGVACFIHKHGRIDWIESNNEYWLSLDARLRKDFNIQHGITIDHIDEYQSKIKMKEYYAKAGIKTARYEMASDEAHAIAFANMVGYPIIIKPNVGVGANHTYKLKNEDEIKAFFAHPMNEPYLMEEYIKGICFSFDGIANSQKDILFMTSHQYTESIMDAVNEHKSIGCYSYKTIPDDILDAGTRAVKAFDTRNRFFHFEFFRLLEDQPNVGKQGDIIGLEVNMRPPGGFLPDMINYANDVNVYQLWADMIVHDAIHYHFERKYSSCFIGRRDQIAYAHSIEDIKAAYNANILMIQRLPEALASAMGDEVIVARFPSEKDVLLFLHYAEETKADIE</sequence>
<dbReference type="AlphaFoldDB" id="A0A7G9GMR1"/>
<protein>
    <submittedName>
        <fullName evidence="6">ATP-grasp domain-containing protein</fullName>
    </submittedName>
</protein>
<dbReference type="Gene3D" id="3.40.50.20">
    <property type="match status" value="1"/>
</dbReference>
<dbReference type="PROSITE" id="PS50975">
    <property type="entry name" value="ATP_GRASP"/>
    <property type="match status" value="1"/>
</dbReference>